<dbReference type="AlphaFoldDB" id="C1C1Q0"/>
<keyword evidence="6" id="KW-1015">Disulfide bond</keyword>
<dbReference type="SUPFAM" id="SSF53474">
    <property type="entry name" value="alpha/beta-Hydrolases"/>
    <property type="match status" value="1"/>
</dbReference>
<proteinExistence type="evidence at transcript level"/>
<evidence type="ECO:0000256" key="5">
    <source>
        <dbReference type="ARBA" id="ARBA00022801"/>
    </source>
</evidence>
<evidence type="ECO:0000256" key="6">
    <source>
        <dbReference type="ARBA" id="ARBA00023157"/>
    </source>
</evidence>
<dbReference type="Pfam" id="PF02089">
    <property type="entry name" value="Palm_thioest"/>
    <property type="match status" value="1"/>
</dbReference>
<keyword evidence="5" id="KW-0378">Hydrolase</keyword>
<keyword evidence="7" id="KW-0325">Glycoprotein</keyword>
<gene>
    <name evidence="10" type="primary">PPT1</name>
</gene>
<dbReference type="GO" id="GO:0006898">
    <property type="term" value="P:receptor-mediated endocytosis"/>
    <property type="evidence" value="ECO:0007669"/>
    <property type="project" value="TreeGrafter"/>
</dbReference>
<evidence type="ECO:0000256" key="3">
    <source>
        <dbReference type="ARBA" id="ARBA00014212"/>
    </source>
</evidence>
<organism evidence="10">
    <name type="scientific">Caligus clemensi</name>
    <name type="common">Sea louse</name>
    <dbReference type="NCBI Taxonomy" id="344056"/>
    <lineage>
        <taxon>Eukaryota</taxon>
        <taxon>Metazoa</taxon>
        <taxon>Ecdysozoa</taxon>
        <taxon>Arthropoda</taxon>
        <taxon>Crustacea</taxon>
        <taxon>Multicrustacea</taxon>
        <taxon>Hexanauplia</taxon>
        <taxon>Copepoda</taxon>
        <taxon>Siphonostomatoida</taxon>
        <taxon>Caligidae</taxon>
        <taxon>Caligus</taxon>
    </lineage>
</organism>
<dbReference type="Gene3D" id="3.40.50.1820">
    <property type="entry name" value="alpha/beta hydrolase"/>
    <property type="match status" value="1"/>
</dbReference>
<dbReference type="EC" id="3.1.2.22" evidence="2"/>
<accession>C1C1Q0</accession>
<protein>
    <recommendedName>
        <fullName evidence="3">Palmitoyl-protein thioesterase 1</fullName>
        <ecNumber evidence="2">3.1.2.22</ecNumber>
    </recommendedName>
    <alternativeName>
        <fullName evidence="8">Palmitoyl-protein hydrolase 1</fullName>
    </alternativeName>
</protein>
<dbReference type="PANTHER" id="PTHR11247">
    <property type="entry name" value="PALMITOYL-PROTEIN THIOESTERASE/DOLICHYLDIPHOSPHATASE 1"/>
    <property type="match status" value="1"/>
</dbReference>
<evidence type="ECO:0000313" key="10">
    <source>
        <dbReference type="EMBL" id="ACO15203.1"/>
    </source>
</evidence>
<evidence type="ECO:0000256" key="7">
    <source>
        <dbReference type="ARBA" id="ARBA00023180"/>
    </source>
</evidence>
<name>C1C1Q0_CALCM</name>
<evidence type="ECO:0000256" key="4">
    <source>
        <dbReference type="ARBA" id="ARBA00022729"/>
    </source>
</evidence>
<reference evidence="10" key="1">
    <citation type="submission" date="2009-03" db="EMBL/GenBank/DDBJ databases">
        <title>Caligus clemensi ESTs and full-length cDNAs.</title>
        <authorList>
            <person name="Yasuike M."/>
            <person name="von Schalburg K."/>
            <person name="Cooper G."/>
            <person name="Leong J."/>
            <person name="Jones S.R.M."/>
            <person name="Koop B.F."/>
        </authorList>
    </citation>
    <scope>NUCLEOTIDE SEQUENCE</scope>
    <source>
        <tissue evidence="10">Whole</tissue>
    </source>
</reference>
<dbReference type="InterPro" id="IPR002472">
    <property type="entry name" value="Palm_thioest"/>
</dbReference>
<feature type="chain" id="PRO_5002907756" description="Palmitoyl-protein thioesterase 1" evidence="9">
    <location>
        <begin position="20"/>
        <end position="150"/>
    </location>
</feature>
<evidence type="ECO:0000256" key="8">
    <source>
        <dbReference type="ARBA" id="ARBA00031934"/>
    </source>
</evidence>
<feature type="signal peptide" evidence="9">
    <location>
        <begin position="1"/>
        <end position="19"/>
    </location>
</feature>
<dbReference type="PANTHER" id="PTHR11247:SF8">
    <property type="entry name" value="PALMITOYL-PROTEIN THIOESTERASE 1"/>
    <property type="match status" value="1"/>
</dbReference>
<sequence length="150" mass="16470">MKFLYLLLALFISEAYCEANDTTPVILWHGMGDSCCNPLSMGSVKAVIKREIPGIYVKSLMIGDNIIQDVENGFFKNANEQVKMVCEKIAGDDKLKNGYSSIGFSQGAQFLRAVAQECPQGMKNLISIGGQHQGVFGENIYVMLDPKIVV</sequence>
<keyword evidence="4 9" id="KW-0732">Signal</keyword>
<dbReference type="PRINTS" id="PR00414">
    <property type="entry name" value="PPTHIESTRASE"/>
</dbReference>
<dbReference type="GO" id="GO:0008474">
    <property type="term" value="F:palmitoyl-(protein) hydrolase activity"/>
    <property type="evidence" value="ECO:0007669"/>
    <property type="project" value="UniProtKB-EC"/>
</dbReference>
<dbReference type="GO" id="GO:0005764">
    <property type="term" value="C:lysosome"/>
    <property type="evidence" value="ECO:0007669"/>
    <property type="project" value="TreeGrafter"/>
</dbReference>
<dbReference type="InterPro" id="IPR029058">
    <property type="entry name" value="AB_hydrolase_fold"/>
</dbReference>
<comment type="similarity">
    <text evidence="1">Belongs to the palmitoyl-protein thioesterase family.</text>
</comment>
<evidence type="ECO:0000256" key="2">
    <source>
        <dbReference type="ARBA" id="ARBA00012423"/>
    </source>
</evidence>
<evidence type="ECO:0000256" key="9">
    <source>
        <dbReference type="SAM" id="SignalP"/>
    </source>
</evidence>
<dbReference type="EMBL" id="BT080779">
    <property type="protein sequence ID" value="ACO15203.1"/>
    <property type="molecule type" value="mRNA"/>
</dbReference>
<evidence type="ECO:0000256" key="1">
    <source>
        <dbReference type="ARBA" id="ARBA00010758"/>
    </source>
</evidence>